<dbReference type="InterPro" id="IPR013785">
    <property type="entry name" value="Aldolase_TIM"/>
</dbReference>
<evidence type="ECO:0000256" key="2">
    <source>
        <dbReference type="ARBA" id="ARBA00003125"/>
    </source>
</evidence>
<keyword evidence="8" id="KW-0285">Flavoprotein</keyword>
<evidence type="ECO:0000313" key="16">
    <source>
        <dbReference type="EMBL" id="OGM69649.1"/>
    </source>
</evidence>
<evidence type="ECO:0000256" key="6">
    <source>
        <dbReference type="ARBA" id="ARBA00012791"/>
    </source>
</evidence>
<keyword evidence="11" id="KW-0560">Oxidoreductase</keyword>
<evidence type="ECO:0000256" key="7">
    <source>
        <dbReference type="ARBA" id="ARBA00018366"/>
    </source>
</evidence>
<dbReference type="UniPathway" id="UPA00070">
    <property type="reaction ID" value="UER00946"/>
</dbReference>
<accession>A0A1F8C1E8</accession>
<dbReference type="PANTHER" id="PTHR48109">
    <property type="entry name" value="DIHYDROOROTATE DEHYDROGENASE (QUINONE), MITOCHONDRIAL-RELATED"/>
    <property type="match status" value="1"/>
</dbReference>
<comment type="subcellular location">
    <subcellularLocation>
        <location evidence="3">Membrane</location>
    </subcellularLocation>
</comment>
<gene>
    <name evidence="16" type="ORF">A2975_00870</name>
</gene>
<keyword evidence="10" id="KW-0665">Pyrimidine biosynthesis</keyword>
<dbReference type="GO" id="GO:0106430">
    <property type="term" value="F:dihydroorotate dehydrogenase (quinone) activity"/>
    <property type="evidence" value="ECO:0007669"/>
    <property type="project" value="UniProtKB-EC"/>
</dbReference>
<evidence type="ECO:0000256" key="3">
    <source>
        <dbReference type="ARBA" id="ARBA00004370"/>
    </source>
</evidence>
<dbReference type="GO" id="GO:0006207">
    <property type="term" value="P:'de novo' pyrimidine nucleobase biosynthetic process"/>
    <property type="evidence" value="ECO:0007669"/>
    <property type="project" value="UniProtKB-UniRule"/>
</dbReference>
<evidence type="ECO:0000256" key="4">
    <source>
        <dbReference type="ARBA" id="ARBA00005161"/>
    </source>
</evidence>
<proteinExistence type="inferred from homology"/>
<reference evidence="16 17" key="1">
    <citation type="journal article" date="2016" name="Nat. Commun.">
        <title>Thousands of microbial genomes shed light on interconnected biogeochemical processes in an aquifer system.</title>
        <authorList>
            <person name="Anantharaman K."/>
            <person name="Brown C.T."/>
            <person name="Hug L.A."/>
            <person name="Sharon I."/>
            <person name="Castelle C.J."/>
            <person name="Probst A.J."/>
            <person name="Thomas B.C."/>
            <person name="Singh A."/>
            <person name="Wilkins M.J."/>
            <person name="Karaoz U."/>
            <person name="Brodie E.L."/>
            <person name="Williams K.H."/>
            <person name="Hubbard S.S."/>
            <person name="Banfield J.F."/>
        </authorList>
    </citation>
    <scope>NUCLEOTIDE SEQUENCE [LARGE SCALE GENOMIC DNA]</scope>
</reference>
<evidence type="ECO:0000256" key="8">
    <source>
        <dbReference type="ARBA" id="ARBA00022630"/>
    </source>
</evidence>
<dbReference type="SUPFAM" id="SSF51395">
    <property type="entry name" value="FMN-linked oxidoreductases"/>
    <property type="match status" value="1"/>
</dbReference>
<protein>
    <recommendedName>
        <fullName evidence="7 14">Dihydroorotate dehydrogenase (quinone)</fullName>
        <ecNumber evidence="6 14">1.3.5.2</ecNumber>
    </recommendedName>
</protein>
<keyword evidence="9" id="KW-0288">FMN</keyword>
<feature type="non-terminal residue" evidence="16">
    <location>
        <position position="1"/>
    </location>
</feature>
<comment type="catalytic activity">
    <reaction evidence="13">
        <text>(S)-dihydroorotate + a quinone = orotate + a quinol</text>
        <dbReference type="Rhea" id="RHEA:30187"/>
        <dbReference type="ChEBI" id="CHEBI:24646"/>
        <dbReference type="ChEBI" id="CHEBI:30839"/>
        <dbReference type="ChEBI" id="CHEBI:30864"/>
        <dbReference type="ChEBI" id="CHEBI:132124"/>
        <dbReference type="EC" id="1.3.5.2"/>
    </reaction>
</comment>
<dbReference type="GO" id="GO:0005886">
    <property type="term" value="C:plasma membrane"/>
    <property type="evidence" value="ECO:0007669"/>
    <property type="project" value="TreeGrafter"/>
</dbReference>
<dbReference type="AlphaFoldDB" id="A0A1F8C1E8"/>
<evidence type="ECO:0000256" key="9">
    <source>
        <dbReference type="ARBA" id="ARBA00022643"/>
    </source>
</evidence>
<evidence type="ECO:0000256" key="14">
    <source>
        <dbReference type="NCBIfam" id="TIGR01036"/>
    </source>
</evidence>
<dbReference type="Proteomes" id="UP000178429">
    <property type="component" value="Unassembled WGS sequence"/>
</dbReference>
<comment type="cofactor">
    <cofactor evidence="1">
        <name>FMN</name>
        <dbReference type="ChEBI" id="CHEBI:58210"/>
    </cofactor>
</comment>
<comment type="caution">
    <text evidence="16">The sequence shown here is derived from an EMBL/GenBank/DDBJ whole genome shotgun (WGS) entry which is preliminary data.</text>
</comment>
<comment type="pathway">
    <text evidence="4">Pyrimidine metabolism; UMP biosynthesis via de novo pathway; orotate from (S)-dihydroorotate (quinone route): step 1/1.</text>
</comment>
<dbReference type="NCBIfam" id="NF003652">
    <property type="entry name" value="PRK05286.2-5"/>
    <property type="match status" value="1"/>
</dbReference>
<evidence type="ECO:0000256" key="11">
    <source>
        <dbReference type="ARBA" id="ARBA00023002"/>
    </source>
</evidence>
<evidence type="ECO:0000256" key="12">
    <source>
        <dbReference type="ARBA" id="ARBA00023136"/>
    </source>
</evidence>
<dbReference type="EMBL" id="MGHL01000010">
    <property type="protein sequence ID" value="OGM69649.1"/>
    <property type="molecule type" value="Genomic_DNA"/>
</dbReference>
<dbReference type="InterPro" id="IPR005719">
    <property type="entry name" value="Dihydroorotate_DH_2"/>
</dbReference>
<organism evidence="16 17">
    <name type="scientific">Candidatus Woesebacteria bacterium RIFCSPLOWO2_01_FULL_44_14</name>
    <dbReference type="NCBI Taxonomy" id="1802525"/>
    <lineage>
        <taxon>Bacteria</taxon>
        <taxon>Candidatus Woeseibacteriota</taxon>
    </lineage>
</organism>
<feature type="domain" description="Dihydroorotate dehydrogenase catalytic" evidence="15">
    <location>
        <begin position="52"/>
        <end position="350"/>
    </location>
</feature>
<evidence type="ECO:0000256" key="1">
    <source>
        <dbReference type="ARBA" id="ARBA00001917"/>
    </source>
</evidence>
<dbReference type="InterPro" id="IPR005720">
    <property type="entry name" value="Dihydroorotate_DH_cat"/>
</dbReference>
<evidence type="ECO:0000256" key="13">
    <source>
        <dbReference type="ARBA" id="ARBA00048639"/>
    </source>
</evidence>
<dbReference type="GO" id="GO:0044205">
    <property type="term" value="P:'de novo' UMP biosynthetic process"/>
    <property type="evidence" value="ECO:0007669"/>
    <property type="project" value="UniProtKB-UniPathway"/>
</dbReference>
<dbReference type="PANTHER" id="PTHR48109:SF4">
    <property type="entry name" value="DIHYDROOROTATE DEHYDROGENASE (QUINONE), MITOCHONDRIAL"/>
    <property type="match status" value="1"/>
</dbReference>
<name>A0A1F8C1E8_9BACT</name>
<dbReference type="STRING" id="1802525.A2975_00870"/>
<evidence type="ECO:0000313" key="17">
    <source>
        <dbReference type="Proteomes" id="UP000178429"/>
    </source>
</evidence>
<dbReference type="InterPro" id="IPR001295">
    <property type="entry name" value="Dihydroorotate_DH_CS"/>
</dbReference>
<dbReference type="GO" id="GO:0005737">
    <property type="term" value="C:cytoplasm"/>
    <property type="evidence" value="ECO:0007669"/>
    <property type="project" value="InterPro"/>
</dbReference>
<dbReference type="Gene3D" id="3.20.20.70">
    <property type="entry name" value="Aldolase class I"/>
    <property type="match status" value="1"/>
</dbReference>
<dbReference type="Pfam" id="PF01180">
    <property type="entry name" value="DHO_dh"/>
    <property type="match status" value="1"/>
</dbReference>
<dbReference type="CDD" id="cd04738">
    <property type="entry name" value="DHOD_2_like"/>
    <property type="match status" value="1"/>
</dbReference>
<keyword evidence="12" id="KW-0472">Membrane</keyword>
<dbReference type="NCBIfam" id="TIGR01036">
    <property type="entry name" value="pyrD_sub2"/>
    <property type="match status" value="1"/>
</dbReference>
<evidence type="ECO:0000256" key="5">
    <source>
        <dbReference type="ARBA" id="ARBA00005359"/>
    </source>
</evidence>
<evidence type="ECO:0000259" key="15">
    <source>
        <dbReference type="Pfam" id="PF01180"/>
    </source>
</evidence>
<dbReference type="EC" id="1.3.5.2" evidence="6 14"/>
<dbReference type="PROSITE" id="PS00912">
    <property type="entry name" value="DHODEHASE_2"/>
    <property type="match status" value="1"/>
</dbReference>
<comment type="function">
    <text evidence="2">Catalyzes the conversion of dihydroorotate to orotate with quinone as electron acceptor.</text>
</comment>
<sequence>KFLYKNLIKHILFLTKPDFIHEAMLNLGQFAGNSQLVKKTFDYKYKYQDRALKQKVAGITFENPMGLAAGFDYEGKLTQVLPSLGFGFQTVGTVTNMPYEGNPPPRLGRLPKSKSLMVNKGFKSSGAKSVAQKLSQLNFEIPVGISIGRTNSPLLKTQKDSVADIVEAFKTFEAFGVKNSYYELNISCPNLIHDAGIDFYSPKNLEELLTTIDKLKIKKPIFIKMPIEKTDREVLAMLAVIAKHGPSGVIFGNLQKDRKHKSLVKNEVKKFPVGNFSGKPTWERSNELISLAYKHYKDRLVIIGCGGVFSAEDAYEKIKRGATLVQFITGMIFEGPQLATQINLGLTSLLVKDGLKNISEAVGMYHNPFGGLRGTLKHYKNPYKPVGLGDWEALK</sequence>
<evidence type="ECO:0000256" key="10">
    <source>
        <dbReference type="ARBA" id="ARBA00022975"/>
    </source>
</evidence>
<comment type="similarity">
    <text evidence="5">Belongs to the dihydroorotate dehydrogenase family. Type 2 subfamily.</text>
</comment>
<dbReference type="InterPro" id="IPR050074">
    <property type="entry name" value="DHO_dehydrogenase"/>
</dbReference>